<organism evidence="2 3">
    <name type="scientific">Amycolatopsis mongoliensis</name>
    <dbReference type="NCBI Taxonomy" id="715475"/>
    <lineage>
        <taxon>Bacteria</taxon>
        <taxon>Bacillati</taxon>
        <taxon>Actinomycetota</taxon>
        <taxon>Actinomycetes</taxon>
        <taxon>Pseudonocardiales</taxon>
        <taxon>Pseudonocardiaceae</taxon>
        <taxon>Amycolatopsis</taxon>
    </lineage>
</organism>
<accession>A0A9Y2K1C0</accession>
<dbReference type="EMBL" id="CP127295">
    <property type="protein sequence ID" value="WIY06754.1"/>
    <property type="molecule type" value="Genomic_DNA"/>
</dbReference>
<evidence type="ECO:0000313" key="3">
    <source>
        <dbReference type="Proteomes" id="UP001239397"/>
    </source>
</evidence>
<dbReference type="KEGG" id="amog:QRX60_23955"/>
<evidence type="ECO:0000256" key="1">
    <source>
        <dbReference type="SAM" id="MobiDB-lite"/>
    </source>
</evidence>
<reference evidence="2 3" key="1">
    <citation type="submission" date="2023-06" db="EMBL/GenBank/DDBJ databases">
        <authorList>
            <person name="Oyuntsetseg B."/>
            <person name="Kim S.B."/>
        </authorList>
    </citation>
    <scope>NUCLEOTIDE SEQUENCE [LARGE SCALE GENOMIC DNA]</scope>
    <source>
        <strain evidence="2 3">4-36</strain>
    </source>
</reference>
<dbReference type="RefSeq" id="WP_286003011.1">
    <property type="nucleotide sequence ID" value="NZ_CP127295.1"/>
</dbReference>
<keyword evidence="3" id="KW-1185">Reference proteome</keyword>
<feature type="region of interest" description="Disordered" evidence="1">
    <location>
        <begin position="1"/>
        <end position="20"/>
    </location>
</feature>
<evidence type="ECO:0000313" key="2">
    <source>
        <dbReference type="EMBL" id="WIY06754.1"/>
    </source>
</evidence>
<dbReference type="Proteomes" id="UP001239397">
    <property type="component" value="Chromosome"/>
</dbReference>
<dbReference type="Pfam" id="PF13560">
    <property type="entry name" value="HTH_31"/>
    <property type="match status" value="1"/>
</dbReference>
<dbReference type="AlphaFoldDB" id="A0A9Y2K1C0"/>
<protein>
    <submittedName>
        <fullName evidence="2">Uncharacterized protein</fullName>
    </submittedName>
</protein>
<name>A0A9Y2K1C0_9PSEU</name>
<sequence length="359" mass="39348">MGHDVEMPLPRPGPFGDLDPSSVTTITQLAELLRQCRVRAGNPSLRDIERLSGKRGHALPRSTVAGVLAGRRPPRRDLLLALLAAFGVPDGDRVVWTSAWERVVGGRAAELADVVVDPADGEPPDIWRFPPGEPVVITCGRIPASMGSNFTASDPRDPDYVDLLTYADPDALIHLFGHIRALNPDHDVKFATTSDLQPADYSSHLVVIGGSDFNMLTRDMFSTLHLPVKMSPRLPETDWLGLEVVDGEGTQRFSPVLGDEYGSRILHEDVILFFRGVNPVDRLRTITICAGMYARGTLAAARCLTDPVLGPANQAYLRRKVGANLHFGFVARAVVIDRMVAPPDLTDPGQRLYEWMRPE</sequence>
<gene>
    <name evidence="2" type="ORF">QRX60_23955</name>
</gene>
<proteinExistence type="predicted"/>